<dbReference type="AlphaFoldDB" id="A0A561TW76"/>
<accession>A0A561TW76</accession>
<comment type="caution">
    <text evidence="1">The sequence shown here is derived from an EMBL/GenBank/DDBJ whole genome shotgun (WGS) entry which is preliminary data.</text>
</comment>
<evidence type="ECO:0000313" key="2">
    <source>
        <dbReference type="Proteomes" id="UP000317940"/>
    </source>
</evidence>
<name>A0A561TW76_9ACTN</name>
<dbReference type="EMBL" id="VIWT01000002">
    <property type="protein sequence ID" value="TWF91344.1"/>
    <property type="molecule type" value="Genomic_DNA"/>
</dbReference>
<keyword evidence="2" id="KW-1185">Reference proteome</keyword>
<proteinExistence type="predicted"/>
<evidence type="ECO:0008006" key="3">
    <source>
        <dbReference type="Google" id="ProtNLM"/>
    </source>
</evidence>
<protein>
    <recommendedName>
        <fullName evidence="3">DNA (Cytosine-5)-methyltransferase 1</fullName>
    </recommendedName>
</protein>
<reference evidence="1 2" key="1">
    <citation type="submission" date="2019-06" db="EMBL/GenBank/DDBJ databases">
        <title>Sequencing the genomes of 1000 actinobacteria strains.</title>
        <authorList>
            <person name="Klenk H.-P."/>
        </authorList>
    </citation>
    <scope>NUCLEOTIDE SEQUENCE [LARGE SCALE GENOMIC DNA]</scope>
    <source>
        <strain evidence="1 2">DSM 44826</strain>
    </source>
</reference>
<evidence type="ECO:0000313" key="1">
    <source>
        <dbReference type="EMBL" id="TWF91344.1"/>
    </source>
</evidence>
<gene>
    <name evidence="1" type="ORF">FHX73_12456</name>
</gene>
<organism evidence="1 2">
    <name type="scientific">Kitasatospora viridis</name>
    <dbReference type="NCBI Taxonomy" id="281105"/>
    <lineage>
        <taxon>Bacteria</taxon>
        <taxon>Bacillati</taxon>
        <taxon>Actinomycetota</taxon>
        <taxon>Actinomycetes</taxon>
        <taxon>Kitasatosporales</taxon>
        <taxon>Streptomycetaceae</taxon>
        <taxon>Kitasatospora</taxon>
    </lineage>
</organism>
<dbReference type="Proteomes" id="UP000317940">
    <property type="component" value="Unassembled WGS sequence"/>
</dbReference>
<sequence>MGMPGRTADLGLSRTARLRLCGNAVVPQQAERALRLISRQLDATTPNG</sequence>